<sequence length="649" mass="73997">MTTPLAPPPDNPVAGSSAQPADMRAVRLRNRLTLPMTPPNGPSKQLDVPAGTIGYFIRELPEDYCLCEMINDRGGRQNFEIRRKHLEIGKPHSAFSIHTPQIRQASRVATLSTRRANDPTGQAIRFMWDDIQANLSLLGDLGLKSHIYEGILNDPAKKSEALDAIIASFSEQVWTALNTPGLPLNAFRSLPRITATSPRLRSSQTLIYLRLYVDGNRFAKYGGMTSREYPGHRQREHEEAIRDHSNNTPHYREARTYPEANQHAIRMMLLSNVDRNIISMAETTLCCLLQTWNSEVVRPSQRSLQDAMSAGAVRSIEHRLLMTAFARITRTALQRANYPILGGVGCNWNLPLQEGAYDKREWIRYRVKTMEDGKPHPSPWYRGPVHGAWNNCHELHSFAMKVEWMDERNANGDKTVTLEWRKATSILQFLHNRRYRNPPAYLESSYRPLIRHVEYHHLSQTVSFEEVPETAIDPPSKVSSLHNVRLLAQASKTYWPEIQVGLMPSANWFGRTGQGLQLSSCVMCLIYRKMKNNHPAIQGCGKREGNFNVDANEEQRDMILQGSCCLCWEYYRRPCVWARYGFGRDDSRTVTFSHISMPAGYEGVAIREKYERSAIPIQAPMTLDMYQQFEGNDEEVAAIETQLSQEPED</sequence>
<dbReference type="EMBL" id="LN649230">
    <property type="protein sequence ID" value="CEI59975.1"/>
    <property type="molecule type" value="Genomic_DNA"/>
</dbReference>
<name>A0A2L2TLG4_9HYPO</name>
<protein>
    <submittedName>
        <fullName evidence="2">Uncharacterized protein</fullName>
    </submittedName>
</protein>
<keyword evidence="3" id="KW-1185">Reference proteome</keyword>
<reference evidence="3" key="1">
    <citation type="submission" date="2014-10" db="EMBL/GenBank/DDBJ databases">
        <authorList>
            <person name="King R."/>
        </authorList>
    </citation>
    <scope>NUCLEOTIDE SEQUENCE [LARGE SCALE GENOMIC DNA]</scope>
    <source>
        <strain evidence="3">A3/5</strain>
    </source>
</reference>
<dbReference type="STRING" id="56646.A0A2L2TLG4"/>
<dbReference type="AlphaFoldDB" id="A0A2L2TLG4"/>
<proteinExistence type="predicted"/>
<feature type="region of interest" description="Disordered" evidence="1">
    <location>
        <begin position="1"/>
        <end position="22"/>
    </location>
</feature>
<evidence type="ECO:0000313" key="2">
    <source>
        <dbReference type="EMBL" id="CEI59975.1"/>
    </source>
</evidence>
<evidence type="ECO:0000256" key="1">
    <source>
        <dbReference type="SAM" id="MobiDB-lite"/>
    </source>
</evidence>
<evidence type="ECO:0000313" key="3">
    <source>
        <dbReference type="Proteomes" id="UP000245910"/>
    </source>
</evidence>
<dbReference type="Proteomes" id="UP000245910">
    <property type="component" value="Chromosome II"/>
</dbReference>
<accession>A0A2L2TLG4</accession>
<feature type="compositionally biased region" description="Pro residues" evidence="1">
    <location>
        <begin position="1"/>
        <end position="11"/>
    </location>
</feature>
<organism evidence="2 3">
    <name type="scientific">Fusarium venenatum</name>
    <dbReference type="NCBI Taxonomy" id="56646"/>
    <lineage>
        <taxon>Eukaryota</taxon>
        <taxon>Fungi</taxon>
        <taxon>Dikarya</taxon>
        <taxon>Ascomycota</taxon>
        <taxon>Pezizomycotina</taxon>
        <taxon>Sordariomycetes</taxon>
        <taxon>Hypocreomycetidae</taxon>
        <taxon>Hypocreales</taxon>
        <taxon>Nectriaceae</taxon>
        <taxon>Fusarium</taxon>
    </lineage>
</organism>